<keyword evidence="1" id="KW-0812">Transmembrane</keyword>
<dbReference type="EMBL" id="MU250565">
    <property type="protein sequence ID" value="KAG7440968.1"/>
    <property type="molecule type" value="Genomic_DNA"/>
</dbReference>
<evidence type="ECO:0000313" key="2">
    <source>
        <dbReference type="EMBL" id="KAG7440968.1"/>
    </source>
</evidence>
<organism evidence="2 3">
    <name type="scientific">Guyanagaster necrorhizus</name>
    <dbReference type="NCBI Taxonomy" id="856835"/>
    <lineage>
        <taxon>Eukaryota</taxon>
        <taxon>Fungi</taxon>
        <taxon>Dikarya</taxon>
        <taxon>Basidiomycota</taxon>
        <taxon>Agaricomycotina</taxon>
        <taxon>Agaricomycetes</taxon>
        <taxon>Agaricomycetidae</taxon>
        <taxon>Agaricales</taxon>
        <taxon>Marasmiineae</taxon>
        <taxon>Physalacriaceae</taxon>
        <taxon>Guyanagaster</taxon>
    </lineage>
</organism>
<accession>A0A9P7VH70</accession>
<feature type="transmembrane region" description="Helical" evidence="1">
    <location>
        <begin position="62"/>
        <end position="83"/>
    </location>
</feature>
<keyword evidence="1" id="KW-0472">Membrane</keyword>
<keyword evidence="3" id="KW-1185">Reference proteome</keyword>
<comment type="caution">
    <text evidence="2">The sequence shown here is derived from an EMBL/GenBank/DDBJ whole genome shotgun (WGS) entry which is preliminary data.</text>
</comment>
<reference evidence="2" key="1">
    <citation type="submission" date="2020-11" db="EMBL/GenBank/DDBJ databases">
        <title>Adaptations for nitrogen fixation in a non-lichenized fungal sporocarp promotes dispersal by wood-feeding termites.</title>
        <authorList>
            <consortium name="DOE Joint Genome Institute"/>
            <person name="Koch R.A."/>
            <person name="Yoon G."/>
            <person name="Arayal U."/>
            <person name="Lail K."/>
            <person name="Amirebrahimi M."/>
            <person name="Labutti K."/>
            <person name="Lipzen A."/>
            <person name="Riley R."/>
            <person name="Barry K."/>
            <person name="Henrissat B."/>
            <person name="Grigoriev I.V."/>
            <person name="Herr J.R."/>
            <person name="Aime M.C."/>
        </authorList>
    </citation>
    <scope>NUCLEOTIDE SEQUENCE</scope>
    <source>
        <strain evidence="2">MCA 3950</strain>
    </source>
</reference>
<dbReference type="OrthoDB" id="3032888at2759"/>
<evidence type="ECO:0000256" key="1">
    <source>
        <dbReference type="SAM" id="Phobius"/>
    </source>
</evidence>
<name>A0A9P7VH70_9AGAR</name>
<keyword evidence="1" id="KW-1133">Transmembrane helix</keyword>
<evidence type="ECO:0000313" key="3">
    <source>
        <dbReference type="Proteomes" id="UP000812287"/>
    </source>
</evidence>
<gene>
    <name evidence="2" type="ORF">BT62DRAFT_937572</name>
</gene>
<dbReference type="RefSeq" id="XP_043034468.1">
    <property type="nucleotide sequence ID" value="XM_043187351.1"/>
</dbReference>
<proteinExistence type="predicted"/>
<sequence>MPAFLKALNKLSPLGHSVRNMVPYALSCGDDQRLVDGSCTISTGEQVLEIFKLKDVNAPLNLGAIMITTIVYRFLVYAVLKLVETMFKIERRQ</sequence>
<dbReference type="AlphaFoldDB" id="A0A9P7VH70"/>
<protein>
    <submittedName>
        <fullName evidence="2">Uncharacterized protein</fullName>
    </submittedName>
</protein>
<dbReference type="Proteomes" id="UP000812287">
    <property type="component" value="Unassembled WGS sequence"/>
</dbReference>
<dbReference type="GeneID" id="66109648"/>